<evidence type="ECO:0000313" key="3">
    <source>
        <dbReference type="Proteomes" id="UP000228614"/>
    </source>
</evidence>
<evidence type="ECO:0000256" key="1">
    <source>
        <dbReference type="SAM" id="MobiDB-lite"/>
    </source>
</evidence>
<evidence type="ECO:0000313" key="2">
    <source>
        <dbReference type="EMBL" id="PIR95180.1"/>
    </source>
</evidence>
<organism evidence="2 3">
    <name type="scientific">Candidatus Falkowbacteria bacterium CG10_big_fil_rev_8_21_14_0_10_37_6</name>
    <dbReference type="NCBI Taxonomy" id="1974563"/>
    <lineage>
        <taxon>Bacteria</taxon>
        <taxon>Candidatus Falkowiibacteriota</taxon>
    </lineage>
</organism>
<name>A0A2H0VA31_9BACT</name>
<comment type="caution">
    <text evidence="2">The sequence shown here is derived from an EMBL/GenBank/DDBJ whole genome shotgun (WGS) entry which is preliminary data.</text>
</comment>
<feature type="compositionally biased region" description="Basic and acidic residues" evidence="1">
    <location>
        <begin position="555"/>
        <end position="564"/>
    </location>
</feature>
<dbReference type="AlphaFoldDB" id="A0A2H0VA31"/>
<accession>A0A2H0VA31</accession>
<feature type="region of interest" description="Disordered" evidence="1">
    <location>
        <begin position="555"/>
        <end position="601"/>
    </location>
</feature>
<gene>
    <name evidence="2" type="ORF">COT95_00095</name>
</gene>
<proteinExistence type="predicted"/>
<feature type="compositionally biased region" description="Gly residues" evidence="1">
    <location>
        <begin position="592"/>
        <end position="601"/>
    </location>
</feature>
<dbReference type="Proteomes" id="UP000228614">
    <property type="component" value="Unassembled WGS sequence"/>
</dbReference>
<protein>
    <submittedName>
        <fullName evidence="2">Uncharacterized protein</fullName>
    </submittedName>
</protein>
<sequence>MKKVLIIVFALLILIGVVTKIMAQNIDIKTKQSGKQLMLKLTVKTIIADLQQKQVLDIQQLADFIKSQKESHQDRLASEKLCQDYLQNTLLEQYQTAVKQVKEKLDQDVPEGLNSWFDETVVRDLMNYPSNIVEDVNSQMQKVFVPARDLVCKSQQDDLITQGEIYPTSAEIEAVAMGDKSYEDLVREMKTRFYNSYQSLVIFSENNSWIQNEQIEPIITSGLEQFREEQKIIIETPLGIEYIPTDVMNRINGQVLDFRVLFAKNKPYCYANGFPSSATQVLVKSNQLALEKFTNALSDPDRINCTISEDVLQKVMSDNLKDHADIQASKSLCQTGFTEPVWEEACRQYQESAPQTQRELLGAFISKEQVREGANRKLYSLVDRSISVRFSLARDNITQSQMKLYFTPLADRVWQPKATVIEYWQGRSLNITDPFAQEGIASATSCDQNELLQETKIQVRESVESAISEGVNALASQMDLVQAVESSVVEWLEQVDATYDDTYKQFCNVILKSWQNSEYLEKYPIIFNKTAEEVKRRVKALMSAWQKKKQDIEKQRREAEELSKRAPTPQQKDVTVSASGKTDGDDKKGGDGSKGMGTGIGGDVYEQTDVVDFEFDALLDFDYDPTTGVVLFTSKMVFEKEVPKSGIMSYLRKSDVTRRLKKTEYRFKPDDVKKVHASAQLWKEEVTEWLKQSEKEEIFIIARIHDNDVLYYNVYEFRSIIDEAHRAADNNKINILGWLDGMVFDPLFSKILEKGLEEVKKYSAPVISL</sequence>
<feature type="compositionally biased region" description="Basic and acidic residues" evidence="1">
    <location>
        <begin position="582"/>
        <end position="591"/>
    </location>
</feature>
<dbReference type="EMBL" id="PFAN01000006">
    <property type="protein sequence ID" value="PIR95180.1"/>
    <property type="molecule type" value="Genomic_DNA"/>
</dbReference>
<feature type="compositionally biased region" description="Polar residues" evidence="1">
    <location>
        <begin position="568"/>
        <end position="578"/>
    </location>
</feature>
<reference evidence="3" key="1">
    <citation type="submission" date="2017-09" db="EMBL/GenBank/DDBJ databases">
        <title>Depth-based differentiation of microbial function through sediment-hosted aquifers and enrichment of novel symbionts in the deep terrestrial subsurface.</title>
        <authorList>
            <person name="Probst A.J."/>
            <person name="Ladd B."/>
            <person name="Jarett J.K."/>
            <person name="Geller-Mcgrath D.E."/>
            <person name="Sieber C.M.K."/>
            <person name="Emerson J.B."/>
            <person name="Anantharaman K."/>
            <person name="Thomas B.C."/>
            <person name="Malmstrom R."/>
            <person name="Stieglmeier M."/>
            <person name="Klingl A."/>
            <person name="Woyke T."/>
            <person name="Ryan C.M."/>
            <person name="Banfield J.F."/>
        </authorList>
    </citation>
    <scope>NUCLEOTIDE SEQUENCE [LARGE SCALE GENOMIC DNA]</scope>
</reference>